<keyword evidence="3" id="KW-1185">Reference proteome</keyword>
<evidence type="ECO:0000256" key="1">
    <source>
        <dbReference type="SAM" id="MobiDB-lite"/>
    </source>
</evidence>
<dbReference type="EMBL" id="CAJVCH010570309">
    <property type="protein sequence ID" value="CAG7834627.1"/>
    <property type="molecule type" value="Genomic_DNA"/>
</dbReference>
<name>A0A8J2PZT4_9HEXA</name>
<dbReference type="Proteomes" id="UP000708208">
    <property type="component" value="Unassembled WGS sequence"/>
</dbReference>
<gene>
    <name evidence="2" type="ORF">AFUS01_LOCUS44111</name>
</gene>
<accession>A0A8J2PZT4</accession>
<feature type="region of interest" description="Disordered" evidence="1">
    <location>
        <begin position="49"/>
        <end position="72"/>
    </location>
</feature>
<reference evidence="2" key="1">
    <citation type="submission" date="2021-06" db="EMBL/GenBank/DDBJ databases">
        <authorList>
            <person name="Hodson N. C."/>
            <person name="Mongue J. A."/>
            <person name="Jaron S. K."/>
        </authorList>
    </citation>
    <scope>NUCLEOTIDE SEQUENCE</scope>
</reference>
<sequence>MTFCLEFSRIREASALYRLMKQLELEDTNLQQVLVKKLENHPNQQQLSEAAFAKSLIGQSSPSPSGAKEPKS</sequence>
<dbReference type="AlphaFoldDB" id="A0A8J2PZT4"/>
<comment type="caution">
    <text evidence="2">The sequence shown here is derived from an EMBL/GenBank/DDBJ whole genome shotgun (WGS) entry which is preliminary data.</text>
</comment>
<dbReference type="OrthoDB" id="10265389at2759"/>
<organism evidence="2 3">
    <name type="scientific">Allacma fusca</name>
    <dbReference type="NCBI Taxonomy" id="39272"/>
    <lineage>
        <taxon>Eukaryota</taxon>
        <taxon>Metazoa</taxon>
        <taxon>Ecdysozoa</taxon>
        <taxon>Arthropoda</taxon>
        <taxon>Hexapoda</taxon>
        <taxon>Collembola</taxon>
        <taxon>Symphypleona</taxon>
        <taxon>Sminthuridae</taxon>
        <taxon>Allacma</taxon>
    </lineage>
</organism>
<proteinExistence type="predicted"/>
<protein>
    <submittedName>
        <fullName evidence="2">Uncharacterized protein</fullName>
    </submittedName>
</protein>
<evidence type="ECO:0000313" key="3">
    <source>
        <dbReference type="Proteomes" id="UP000708208"/>
    </source>
</evidence>
<evidence type="ECO:0000313" key="2">
    <source>
        <dbReference type="EMBL" id="CAG7834627.1"/>
    </source>
</evidence>